<dbReference type="OrthoDB" id="1931061at2759"/>
<keyword evidence="3" id="KW-1185">Reference proteome</keyword>
<sequence length="222" mass="26085">MSQFTLTNPTMATTKEIPDSNNSNLYSMIKEVNHARCTWALRVRVVRAYEVSPQSKGVARMEVVFHDEDGDRIHAVVKRPFMHLYRKKLLENKCFRIKNFLVLDNYYNYKTTKHPHVLEFFKKTTMYDLHEETFPDFVFNFHQFDALQSLGVENDKFLIGKFKYKLLRMLFPTTASIIQSFSDVIGKYVGKTPVQTPTVNGKPERLIELTLEDREYCPNLQN</sequence>
<dbReference type="Proteomes" id="UP001152484">
    <property type="component" value="Unassembled WGS sequence"/>
</dbReference>
<name>A0A9P0Z0M8_CUSEU</name>
<proteinExistence type="predicted"/>
<comment type="caution">
    <text evidence="2">The sequence shown here is derived from an EMBL/GenBank/DDBJ whole genome shotgun (WGS) entry which is preliminary data.</text>
</comment>
<dbReference type="SUPFAM" id="SSF50249">
    <property type="entry name" value="Nucleic acid-binding proteins"/>
    <property type="match status" value="1"/>
</dbReference>
<organism evidence="2 3">
    <name type="scientific">Cuscuta europaea</name>
    <name type="common">European dodder</name>
    <dbReference type="NCBI Taxonomy" id="41803"/>
    <lineage>
        <taxon>Eukaryota</taxon>
        <taxon>Viridiplantae</taxon>
        <taxon>Streptophyta</taxon>
        <taxon>Embryophyta</taxon>
        <taxon>Tracheophyta</taxon>
        <taxon>Spermatophyta</taxon>
        <taxon>Magnoliopsida</taxon>
        <taxon>eudicotyledons</taxon>
        <taxon>Gunneridae</taxon>
        <taxon>Pentapetalae</taxon>
        <taxon>asterids</taxon>
        <taxon>lamiids</taxon>
        <taxon>Solanales</taxon>
        <taxon>Convolvulaceae</taxon>
        <taxon>Cuscuteae</taxon>
        <taxon>Cuscuta</taxon>
        <taxon>Cuscuta subgen. Cuscuta</taxon>
    </lineage>
</organism>
<evidence type="ECO:0000259" key="1">
    <source>
        <dbReference type="Pfam" id="PF02721"/>
    </source>
</evidence>
<evidence type="ECO:0000313" key="3">
    <source>
        <dbReference type="Proteomes" id="UP001152484"/>
    </source>
</evidence>
<feature type="domain" description="Replication protein A 70 kDa DNA-binding subunit B/D first OB fold" evidence="1">
    <location>
        <begin position="26"/>
        <end position="126"/>
    </location>
</feature>
<reference evidence="2" key="1">
    <citation type="submission" date="2022-07" db="EMBL/GenBank/DDBJ databases">
        <authorList>
            <person name="Macas J."/>
            <person name="Novak P."/>
            <person name="Neumann P."/>
        </authorList>
    </citation>
    <scope>NUCLEOTIDE SEQUENCE</scope>
</reference>
<dbReference type="PANTHER" id="PTHR47165:SF4">
    <property type="entry name" value="OS03G0429900 PROTEIN"/>
    <property type="match status" value="1"/>
</dbReference>
<dbReference type="PANTHER" id="PTHR47165">
    <property type="entry name" value="OS03G0429900 PROTEIN"/>
    <property type="match status" value="1"/>
</dbReference>
<dbReference type="Pfam" id="PF02721">
    <property type="entry name" value="DUF223"/>
    <property type="match status" value="1"/>
</dbReference>
<dbReference type="CDD" id="cd04480">
    <property type="entry name" value="RPA1_DBD_A_like"/>
    <property type="match status" value="1"/>
</dbReference>
<gene>
    <name evidence="2" type="ORF">CEURO_LOCUS8240</name>
</gene>
<dbReference type="InterPro" id="IPR012340">
    <property type="entry name" value="NA-bd_OB-fold"/>
</dbReference>
<dbReference type="EMBL" id="CAMAPE010000015">
    <property type="protein sequence ID" value="CAH9082332.1"/>
    <property type="molecule type" value="Genomic_DNA"/>
</dbReference>
<dbReference type="InterPro" id="IPR003871">
    <property type="entry name" value="RFA1B/D_OB_1st"/>
</dbReference>
<dbReference type="AlphaFoldDB" id="A0A9P0Z0M8"/>
<accession>A0A9P0Z0M8</accession>
<evidence type="ECO:0000313" key="2">
    <source>
        <dbReference type="EMBL" id="CAH9082332.1"/>
    </source>
</evidence>
<protein>
    <recommendedName>
        <fullName evidence="1">Replication protein A 70 kDa DNA-binding subunit B/D first OB fold domain-containing protein</fullName>
    </recommendedName>
</protein>
<dbReference type="Gene3D" id="2.40.50.140">
    <property type="entry name" value="Nucleic acid-binding proteins"/>
    <property type="match status" value="1"/>
</dbReference>